<dbReference type="NCBIfam" id="TIGR03584">
    <property type="entry name" value="PseF"/>
    <property type="match status" value="1"/>
</dbReference>
<comment type="caution">
    <text evidence="1">The sequence shown here is derived from an EMBL/GenBank/DDBJ whole genome shotgun (WGS) entry which is preliminary data.</text>
</comment>
<dbReference type="OrthoDB" id="9805604at2"/>
<dbReference type="InterPro" id="IPR050793">
    <property type="entry name" value="CMP-NeuNAc_synthase"/>
</dbReference>
<dbReference type="Pfam" id="PF02348">
    <property type="entry name" value="CTP_transf_3"/>
    <property type="match status" value="1"/>
</dbReference>
<name>A0A081NJK3_9GAMM</name>
<dbReference type="Proteomes" id="UP000028073">
    <property type="component" value="Unassembled WGS sequence"/>
</dbReference>
<protein>
    <submittedName>
        <fullName evidence="1">NeuA</fullName>
    </submittedName>
</protein>
<keyword evidence="2" id="KW-1185">Reference proteome</keyword>
<dbReference type="PANTHER" id="PTHR21485:SF6">
    <property type="entry name" value="N-ACYLNEURAMINATE CYTIDYLYLTRANSFERASE-RELATED"/>
    <property type="match status" value="1"/>
</dbReference>
<dbReference type="CDD" id="cd02513">
    <property type="entry name" value="CMP-NeuAc_Synthase"/>
    <property type="match status" value="1"/>
</dbReference>
<dbReference type="InterPro" id="IPR020039">
    <property type="entry name" value="PseF"/>
</dbReference>
<evidence type="ECO:0000313" key="2">
    <source>
        <dbReference type="Proteomes" id="UP000028073"/>
    </source>
</evidence>
<dbReference type="InterPro" id="IPR029044">
    <property type="entry name" value="Nucleotide-diphossugar_trans"/>
</dbReference>
<dbReference type="Gene3D" id="3.90.550.10">
    <property type="entry name" value="Spore Coat Polysaccharide Biosynthesis Protein SpsA, Chain A"/>
    <property type="match status" value="1"/>
</dbReference>
<dbReference type="EMBL" id="JOKH01000001">
    <property type="protein sequence ID" value="KEQ18626.1"/>
    <property type="molecule type" value="Genomic_DNA"/>
</dbReference>
<dbReference type="RefSeq" id="WP_034831840.1">
    <property type="nucleotide sequence ID" value="NZ_JOKH01000001.1"/>
</dbReference>
<gene>
    <name evidence="1" type="ORF">GZ78_00350</name>
</gene>
<proteinExistence type="predicted"/>
<dbReference type="SUPFAM" id="SSF53448">
    <property type="entry name" value="Nucleotide-diphospho-sugar transferases"/>
    <property type="match status" value="1"/>
</dbReference>
<reference evidence="1 2" key="1">
    <citation type="submission" date="2014-06" db="EMBL/GenBank/DDBJ databases">
        <title>Whole Genome Sequences of Three Symbiotic Endozoicomonas Bacteria.</title>
        <authorList>
            <person name="Neave M.J."/>
            <person name="Apprill A."/>
            <person name="Voolstra C.R."/>
        </authorList>
    </citation>
    <scope>NUCLEOTIDE SEQUENCE [LARGE SCALE GENOMIC DNA]</scope>
    <source>
        <strain evidence="1 2">DSM 25634</strain>
    </source>
</reference>
<accession>A0A081NJK3</accession>
<dbReference type="AlphaFoldDB" id="A0A081NJK3"/>
<evidence type="ECO:0000313" key="1">
    <source>
        <dbReference type="EMBL" id="KEQ18626.1"/>
    </source>
</evidence>
<dbReference type="GO" id="GO:0008781">
    <property type="term" value="F:N-acylneuraminate cytidylyltransferase activity"/>
    <property type="evidence" value="ECO:0007669"/>
    <property type="project" value="TreeGrafter"/>
</dbReference>
<sequence>MNLAIIPARQGSKRIPEKNIRLFKGRPIIAYSIEAALNCPFIDKVIVSTNDQKAADIAKSQGAEVPFIRPEEYSHDHATTWDVINHSLEWYKKEGSELTNICCIYATAPFIQQASLEEGFQAICKTRYDYAFPVVRFQSPIQRALKREADGSVSMLHPEHADTRTQDLEPSYHDAGQFYWGKARAFKENKQFFGSNTYSIVLPEEQAQDIDTESDWKKAERLHTFLEQQK</sequence>
<dbReference type="eggNOG" id="COG1083">
    <property type="taxonomic scope" value="Bacteria"/>
</dbReference>
<dbReference type="STRING" id="1137799.GZ78_00350"/>
<dbReference type="InterPro" id="IPR003329">
    <property type="entry name" value="Cytidylyl_trans"/>
</dbReference>
<organism evidence="1 2">
    <name type="scientific">Endozoicomonas numazuensis</name>
    <dbReference type="NCBI Taxonomy" id="1137799"/>
    <lineage>
        <taxon>Bacteria</taxon>
        <taxon>Pseudomonadati</taxon>
        <taxon>Pseudomonadota</taxon>
        <taxon>Gammaproteobacteria</taxon>
        <taxon>Oceanospirillales</taxon>
        <taxon>Endozoicomonadaceae</taxon>
        <taxon>Endozoicomonas</taxon>
    </lineage>
</organism>
<dbReference type="PANTHER" id="PTHR21485">
    <property type="entry name" value="HAD SUPERFAMILY MEMBERS CMAS AND KDSC"/>
    <property type="match status" value="1"/>
</dbReference>